<evidence type="ECO:0000313" key="3">
    <source>
        <dbReference type="Proteomes" id="UP000799439"/>
    </source>
</evidence>
<comment type="caution">
    <text evidence="2">The sequence shown here is derived from an EMBL/GenBank/DDBJ whole genome shotgun (WGS) entry which is preliminary data.</text>
</comment>
<protein>
    <submittedName>
        <fullName evidence="2">Uncharacterized protein</fullName>
    </submittedName>
</protein>
<gene>
    <name evidence="2" type="ORF">K461DRAFT_123179</name>
</gene>
<reference evidence="2" key="1">
    <citation type="journal article" date="2020" name="Stud. Mycol.">
        <title>101 Dothideomycetes genomes: a test case for predicting lifestyles and emergence of pathogens.</title>
        <authorList>
            <person name="Haridas S."/>
            <person name="Albert R."/>
            <person name="Binder M."/>
            <person name="Bloem J."/>
            <person name="Labutti K."/>
            <person name="Salamov A."/>
            <person name="Andreopoulos B."/>
            <person name="Baker S."/>
            <person name="Barry K."/>
            <person name="Bills G."/>
            <person name="Bluhm B."/>
            <person name="Cannon C."/>
            <person name="Castanera R."/>
            <person name="Culley D."/>
            <person name="Daum C."/>
            <person name="Ezra D."/>
            <person name="Gonzalez J."/>
            <person name="Henrissat B."/>
            <person name="Kuo A."/>
            <person name="Liang C."/>
            <person name="Lipzen A."/>
            <person name="Lutzoni F."/>
            <person name="Magnuson J."/>
            <person name="Mondo S."/>
            <person name="Nolan M."/>
            <person name="Ohm R."/>
            <person name="Pangilinan J."/>
            <person name="Park H.-J."/>
            <person name="Ramirez L."/>
            <person name="Alfaro M."/>
            <person name="Sun H."/>
            <person name="Tritt A."/>
            <person name="Yoshinaga Y."/>
            <person name="Zwiers L.-H."/>
            <person name="Turgeon B."/>
            <person name="Goodwin S."/>
            <person name="Spatafora J."/>
            <person name="Crous P."/>
            <person name="Grigoriev I."/>
        </authorList>
    </citation>
    <scope>NUCLEOTIDE SEQUENCE</scope>
    <source>
        <strain evidence="2">CBS 260.36</strain>
    </source>
</reference>
<organism evidence="2 3">
    <name type="scientific">Myriangium duriaei CBS 260.36</name>
    <dbReference type="NCBI Taxonomy" id="1168546"/>
    <lineage>
        <taxon>Eukaryota</taxon>
        <taxon>Fungi</taxon>
        <taxon>Dikarya</taxon>
        <taxon>Ascomycota</taxon>
        <taxon>Pezizomycotina</taxon>
        <taxon>Dothideomycetes</taxon>
        <taxon>Dothideomycetidae</taxon>
        <taxon>Myriangiales</taxon>
        <taxon>Myriangiaceae</taxon>
        <taxon>Myriangium</taxon>
    </lineage>
</organism>
<proteinExistence type="predicted"/>
<feature type="compositionally biased region" description="Polar residues" evidence="1">
    <location>
        <begin position="94"/>
        <end position="123"/>
    </location>
</feature>
<evidence type="ECO:0000313" key="2">
    <source>
        <dbReference type="EMBL" id="KAF2154141.1"/>
    </source>
</evidence>
<keyword evidence="3" id="KW-1185">Reference proteome</keyword>
<dbReference type="EMBL" id="ML996084">
    <property type="protein sequence ID" value="KAF2154141.1"/>
    <property type="molecule type" value="Genomic_DNA"/>
</dbReference>
<sequence length="164" mass="16253">MFLAANSGVVPLPPSTQQYLAPGVAITVDGVPFSVNPTVAGAFQVGSTMLSVGQTITRGSGASATLISIQTASGGAFQVIVQEPSTTLTQAIATTSELPSSSTGTGSSKDVMSSITVDPTHATSPGAASPTESKKSNAQKLASAGAPVAGSTILWCLSALFRLV</sequence>
<name>A0A9P4J2W5_9PEZI</name>
<evidence type="ECO:0000256" key="1">
    <source>
        <dbReference type="SAM" id="MobiDB-lite"/>
    </source>
</evidence>
<dbReference type="Proteomes" id="UP000799439">
    <property type="component" value="Unassembled WGS sequence"/>
</dbReference>
<feature type="region of interest" description="Disordered" evidence="1">
    <location>
        <begin position="94"/>
        <end position="138"/>
    </location>
</feature>
<accession>A0A9P4J2W5</accession>
<dbReference type="AlphaFoldDB" id="A0A9P4J2W5"/>